<keyword evidence="2" id="KW-0238">DNA-binding</keyword>
<dbReference type="RefSeq" id="WP_134248301.1">
    <property type="nucleotide sequence ID" value="NZ_SNQI01000003.1"/>
</dbReference>
<dbReference type="Pfam" id="PF12728">
    <property type="entry name" value="HTH_17"/>
    <property type="match status" value="1"/>
</dbReference>
<sequence length="108" mass="12693">MRQINAFGFSQEEFISLIESSVKKALKNQQSSPDKAEWFDLDELCQYLPDRPAKSTLYLKLSQGKIPGHKKGKKWFFYKNDIDEWLKDGRLKTVLEIEEESEQHLSKI</sequence>
<dbReference type="GO" id="GO:0003677">
    <property type="term" value="F:DNA binding"/>
    <property type="evidence" value="ECO:0007669"/>
    <property type="project" value="UniProtKB-KW"/>
</dbReference>
<dbReference type="Proteomes" id="UP000298517">
    <property type="component" value="Unassembled WGS sequence"/>
</dbReference>
<dbReference type="AlphaFoldDB" id="A0A4Y8ATA3"/>
<gene>
    <name evidence="2" type="ORF">E2488_10515</name>
</gene>
<reference evidence="2 3" key="1">
    <citation type="journal article" date="2011" name="J. Microbiol.">
        <title>Gramella jeungdoensis sp. nov., isolated from a solar saltern in Korea.</title>
        <authorList>
            <person name="Joung Y."/>
            <person name="Kim H."/>
            <person name="Jang T."/>
            <person name="Ahn T.S."/>
            <person name="Joh K."/>
        </authorList>
    </citation>
    <scope>NUCLEOTIDE SEQUENCE [LARGE SCALE GENOMIC DNA]</scope>
    <source>
        <strain evidence="2 3">KCTC 23123</strain>
    </source>
</reference>
<name>A0A4Y8ATA3_9FLAO</name>
<evidence type="ECO:0000313" key="2">
    <source>
        <dbReference type="EMBL" id="TEW73902.1"/>
    </source>
</evidence>
<keyword evidence="3" id="KW-1185">Reference proteome</keyword>
<comment type="caution">
    <text evidence="2">The sequence shown here is derived from an EMBL/GenBank/DDBJ whole genome shotgun (WGS) entry which is preliminary data.</text>
</comment>
<evidence type="ECO:0000259" key="1">
    <source>
        <dbReference type="Pfam" id="PF12728"/>
    </source>
</evidence>
<protein>
    <submittedName>
        <fullName evidence="2">DNA-binding protein</fullName>
    </submittedName>
</protein>
<dbReference type="OrthoDB" id="597977at2"/>
<feature type="domain" description="Helix-turn-helix" evidence="1">
    <location>
        <begin position="38"/>
        <end position="88"/>
    </location>
</feature>
<dbReference type="EMBL" id="SNQI01000003">
    <property type="protein sequence ID" value="TEW73902.1"/>
    <property type="molecule type" value="Genomic_DNA"/>
</dbReference>
<accession>A0A4Y8ATA3</accession>
<organism evidence="2 3">
    <name type="scientific">Gramella jeungdoensis</name>
    <dbReference type="NCBI Taxonomy" id="708091"/>
    <lineage>
        <taxon>Bacteria</taxon>
        <taxon>Pseudomonadati</taxon>
        <taxon>Bacteroidota</taxon>
        <taxon>Flavobacteriia</taxon>
        <taxon>Flavobacteriales</taxon>
        <taxon>Flavobacteriaceae</taxon>
        <taxon>Christiangramia</taxon>
    </lineage>
</organism>
<dbReference type="InterPro" id="IPR041657">
    <property type="entry name" value="HTH_17"/>
</dbReference>
<evidence type="ECO:0000313" key="3">
    <source>
        <dbReference type="Proteomes" id="UP000298517"/>
    </source>
</evidence>
<proteinExistence type="predicted"/>